<proteinExistence type="predicted"/>
<dbReference type="InterPro" id="IPR023465">
    <property type="entry name" value="Riboflavin_kinase_dom_sf"/>
</dbReference>
<evidence type="ECO:0000256" key="11">
    <source>
        <dbReference type="ARBA" id="ARBA00022833"/>
    </source>
</evidence>
<dbReference type="Pfam" id="PF01687">
    <property type="entry name" value="Flavokinase"/>
    <property type="match status" value="1"/>
</dbReference>
<dbReference type="Gene3D" id="2.40.30.30">
    <property type="entry name" value="Riboflavin kinase-like"/>
    <property type="match status" value="1"/>
</dbReference>
<keyword evidence="6" id="KW-0288">FMN</keyword>
<evidence type="ECO:0000256" key="2">
    <source>
        <dbReference type="ARBA" id="ARBA00005201"/>
    </source>
</evidence>
<keyword evidence="10" id="KW-0418">Kinase</keyword>
<evidence type="ECO:0000256" key="7">
    <source>
        <dbReference type="ARBA" id="ARBA00022679"/>
    </source>
</evidence>
<evidence type="ECO:0000256" key="4">
    <source>
        <dbReference type="ARBA" id="ARBA00017394"/>
    </source>
</evidence>
<sequence>MSGRFPYFAKGQVTKGFGRGSKKLGCPTANLPPEVVNELPDDFGTGVYYGLARVAGDKVRKMVMSIGWNPYFKNEKKSMEVHIMHKFDEDFYGKELKIAILGYIRPERNFDSMDSLIEAIRNDIKEAEEKLEEERNKVFVNHRFF</sequence>
<comment type="cofactor">
    <cofactor evidence="1">
        <name>Zn(2+)</name>
        <dbReference type="ChEBI" id="CHEBI:29105"/>
    </cofactor>
</comment>
<dbReference type="FunFam" id="2.40.30.30:FF:000002">
    <property type="entry name" value="Riboflavin kinase, putative"/>
    <property type="match status" value="1"/>
</dbReference>
<dbReference type="PANTHER" id="PTHR22749">
    <property type="entry name" value="RIBOFLAVIN KINASE/FMN ADENYLYLTRANSFERASE"/>
    <property type="match status" value="1"/>
</dbReference>
<dbReference type="GO" id="GO:0009398">
    <property type="term" value="P:FMN biosynthetic process"/>
    <property type="evidence" value="ECO:0007669"/>
    <property type="project" value="TreeGrafter"/>
</dbReference>
<evidence type="ECO:0000256" key="15">
    <source>
        <dbReference type="ARBA" id="ARBA00054097"/>
    </source>
</evidence>
<dbReference type="SMART" id="SM00904">
    <property type="entry name" value="Flavokinase"/>
    <property type="match status" value="1"/>
</dbReference>
<gene>
    <name evidence="19" type="ORF">PHYEVI_LOCUS10500</name>
</gene>
<evidence type="ECO:0000256" key="3">
    <source>
        <dbReference type="ARBA" id="ARBA00012105"/>
    </source>
</evidence>
<keyword evidence="12" id="KW-0067">ATP-binding</keyword>
<keyword evidence="8" id="KW-0479">Metal-binding</keyword>
<dbReference type="GO" id="GO:0046872">
    <property type="term" value="F:metal ion binding"/>
    <property type="evidence" value="ECO:0007669"/>
    <property type="project" value="UniProtKB-KW"/>
</dbReference>
<dbReference type="InterPro" id="IPR023468">
    <property type="entry name" value="Riboflavin_kinase"/>
</dbReference>
<keyword evidence="17" id="KW-0175">Coiled coil</keyword>
<dbReference type="EC" id="2.7.1.26" evidence="3"/>
<evidence type="ECO:0000256" key="8">
    <source>
        <dbReference type="ARBA" id="ARBA00022723"/>
    </source>
</evidence>
<dbReference type="EMBL" id="OU900100">
    <property type="protein sequence ID" value="CAG9864243.1"/>
    <property type="molecule type" value="Genomic_DNA"/>
</dbReference>
<dbReference type="GO" id="GO:0005739">
    <property type="term" value="C:mitochondrion"/>
    <property type="evidence" value="ECO:0007669"/>
    <property type="project" value="TreeGrafter"/>
</dbReference>
<feature type="domain" description="Riboflavin kinase" evidence="18">
    <location>
        <begin position="1"/>
        <end position="132"/>
    </location>
</feature>
<feature type="coiled-coil region" evidence="17">
    <location>
        <begin position="110"/>
        <end position="137"/>
    </location>
</feature>
<evidence type="ECO:0000256" key="6">
    <source>
        <dbReference type="ARBA" id="ARBA00022643"/>
    </source>
</evidence>
<evidence type="ECO:0000256" key="17">
    <source>
        <dbReference type="SAM" id="Coils"/>
    </source>
</evidence>
<dbReference type="GO" id="GO:0008531">
    <property type="term" value="F:riboflavin kinase activity"/>
    <property type="evidence" value="ECO:0007669"/>
    <property type="project" value="UniProtKB-EC"/>
</dbReference>
<dbReference type="GO" id="GO:0009231">
    <property type="term" value="P:riboflavin biosynthetic process"/>
    <property type="evidence" value="ECO:0007669"/>
    <property type="project" value="InterPro"/>
</dbReference>
<evidence type="ECO:0000256" key="16">
    <source>
        <dbReference type="ARBA" id="ARBA00077632"/>
    </source>
</evidence>
<comment type="pathway">
    <text evidence="2">Cofactor biosynthesis; FMN biosynthesis; FMN from riboflavin (ATP route): step 1/1.</text>
</comment>
<keyword evidence="11" id="KW-0862">Zinc</keyword>
<protein>
    <recommendedName>
        <fullName evidence="4">Riboflavin kinase</fullName>
        <ecNumber evidence="3">2.7.1.26</ecNumber>
    </recommendedName>
    <alternativeName>
        <fullName evidence="16">ATP:riboflavin 5'-phosphotransferase</fullName>
    </alternativeName>
    <alternativeName>
        <fullName evidence="13">Flavokinase</fullName>
    </alternativeName>
</protein>
<evidence type="ECO:0000256" key="14">
    <source>
        <dbReference type="ARBA" id="ARBA00050912"/>
    </source>
</evidence>
<keyword evidence="5" id="KW-0285">Flavoprotein</keyword>
<dbReference type="Proteomes" id="UP001153712">
    <property type="component" value="Chromosome 7"/>
</dbReference>
<dbReference type="InterPro" id="IPR015865">
    <property type="entry name" value="Riboflavin_kinase_bac/euk"/>
</dbReference>
<evidence type="ECO:0000313" key="19">
    <source>
        <dbReference type="EMBL" id="CAG9864243.1"/>
    </source>
</evidence>
<reference evidence="19" key="1">
    <citation type="submission" date="2022-01" db="EMBL/GenBank/DDBJ databases">
        <authorList>
            <person name="King R."/>
        </authorList>
    </citation>
    <scope>NUCLEOTIDE SEQUENCE</scope>
</reference>
<dbReference type="AlphaFoldDB" id="A0A9N9TWL4"/>
<comment type="function">
    <text evidence="15">Catalyzes the phosphorylation of riboflavin (vitamin B2) to form flavin-mononucleotide (FMN), hence rate-limiting enzyme in the synthesis of FAD. Essential for TNF-induced reactive oxygen species (ROS) production. Through its interaction with both TNFRSF1A and CYBA, physically and functionally couples TNFRSF1A to NADPH oxidase. TNF-activation of RFK may enhance the incorporation of FAD in NADPH oxidase, a critical step for the assembly and activation of NADPH oxidase.</text>
</comment>
<evidence type="ECO:0000256" key="10">
    <source>
        <dbReference type="ARBA" id="ARBA00022777"/>
    </source>
</evidence>
<comment type="catalytic activity">
    <reaction evidence="14">
        <text>riboflavin + ATP = FMN + ADP + H(+)</text>
        <dbReference type="Rhea" id="RHEA:14357"/>
        <dbReference type="ChEBI" id="CHEBI:15378"/>
        <dbReference type="ChEBI" id="CHEBI:30616"/>
        <dbReference type="ChEBI" id="CHEBI:57986"/>
        <dbReference type="ChEBI" id="CHEBI:58210"/>
        <dbReference type="ChEBI" id="CHEBI:456216"/>
        <dbReference type="EC" id="2.7.1.26"/>
    </reaction>
    <physiologicalReaction direction="left-to-right" evidence="14">
        <dbReference type="Rhea" id="RHEA:14358"/>
    </physiologicalReaction>
</comment>
<dbReference type="GO" id="GO:0005524">
    <property type="term" value="F:ATP binding"/>
    <property type="evidence" value="ECO:0007669"/>
    <property type="project" value="UniProtKB-KW"/>
</dbReference>
<evidence type="ECO:0000256" key="9">
    <source>
        <dbReference type="ARBA" id="ARBA00022741"/>
    </source>
</evidence>
<evidence type="ECO:0000313" key="20">
    <source>
        <dbReference type="Proteomes" id="UP001153712"/>
    </source>
</evidence>
<dbReference type="OrthoDB" id="276388at2759"/>
<evidence type="ECO:0000256" key="5">
    <source>
        <dbReference type="ARBA" id="ARBA00022630"/>
    </source>
</evidence>
<keyword evidence="7" id="KW-0808">Transferase</keyword>
<dbReference type="PANTHER" id="PTHR22749:SF6">
    <property type="entry name" value="RIBOFLAVIN KINASE"/>
    <property type="match status" value="1"/>
</dbReference>
<keyword evidence="20" id="KW-1185">Reference proteome</keyword>
<accession>A0A9N9TWL4</accession>
<keyword evidence="9" id="KW-0547">Nucleotide-binding</keyword>
<organism evidence="19 20">
    <name type="scientific">Phyllotreta striolata</name>
    <name type="common">Striped flea beetle</name>
    <name type="synonym">Crioceris striolata</name>
    <dbReference type="NCBI Taxonomy" id="444603"/>
    <lineage>
        <taxon>Eukaryota</taxon>
        <taxon>Metazoa</taxon>
        <taxon>Ecdysozoa</taxon>
        <taxon>Arthropoda</taxon>
        <taxon>Hexapoda</taxon>
        <taxon>Insecta</taxon>
        <taxon>Pterygota</taxon>
        <taxon>Neoptera</taxon>
        <taxon>Endopterygota</taxon>
        <taxon>Coleoptera</taxon>
        <taxon>Polyphaga</taxon>
        <taxon>Cucujiformia</taxon>
        <taxon>Chrysomeloidea</taxon>
        <taxon>Chrysomelidae</taxon>
        <taxon>Galerucinae</taxon>
        <taxon>Alticini</taxon>
        <taxon>Phyllotreta</taxon>
    </lineage>
</organism>
<name>A0A9N9TWL4_PHYSR</name>
<evidence type="ECO:0000256" key="12">
    <source>
        <dbReference type="ARBA" id="ARBA00022840"/>
    </source>
</evidence>
<evidence type="ECO:0000259" key="18">
    <source>
        <dbReference type="SMART" id="SM00904"/>
    </source>
</evidence>
<evidence type="ECO:0000256" key="1">
    <source>
        <dbReference type="ARBA" id="ARBA00001947"/>
    </source>
</evidence>
<evidence type="ECO:0000256" key="13">
    <source>
        <dbReference type="ARBA" id="ARBA00029789"/>
    </source>
</evidence>
<dbReference type="SUPFAM" id="SSF82114">
    <property type="entry name" value="Riboflavin kinase-like"/>
    <property type="match status" value="1"/>
</dbReference>